<reference evidence="2" key="1">
    <citation type="journal article" date="2020" name="Stud. Mycol.">
        <title>101 Dothideomycetes genomes: a test case for predicting lifestyles and emergence of pathogens.</title>
        <authorList>
            <person name="Haridas S."/>
            <person name="Albert R."/>
            <person name="Binder M."/>
            <person name="Bloem J."/>
            <person name="Labutti K."/>
            <person name="Salamov A."/>
            <person name="Andreopoulos B."/>
            <person name="Baker S."/>
            <person name="Barry K."/>
            <person name="Bills G."/>
            <person name="Bluhm B."/>
            <person name="Cannon C."/>
            <person name="Castanera R."/>
            <person name="Culley D."/>
            <person name="Daum C."/>
            <person name="Ezra D."/>
            <person name="Gonzalez J."/>
            <person name="Henrissat B."/>
            <person name="Kuo A."/>
            <person name="Liang C."/>
            <person name="Lipzen A."/>
            <person name="Lutzoni F."/>
            <person name="Magnuson J."/>
            <person name="Mondo S."/>
            <person name="Nolan M."/>
            <person name="Ohm R."/>
            <person name="Pangilinan J."/>
            <person name="Park H.-J."/>
            <person name="Ramirez L."/>
            <person name="Alfaro M."/>
            <person name="Sun H."/>
            <person name="Tritt A."/>
            <person name="Yoshinaga Y."/>
            <person name="Zwiers L.-H."/>
            <person name="Turgeon B."/>
            <person name="Goodwin S."/>
            <person name="Spatafora J."/>
            <person name="Crous P."/>
            <person name="Grigoriev I."/>
        </authorList>
    </citation>
    <scope>NUCLEOTIDE SEQUENCE</scope>
    <source>
        <strain evidence="2">HMLAC05119</strain>
    </source>
</reference>
<evidence type="ECO:0000256" key="1">
    <source>
        <dbReference type="SAM" id="MobiDB-lite"/>
    </source>
</evidence>
<dbReference type="EMBL" id="ML979132">
    <property type="protein sequence ID" value="KAF1921624.1"/>
    <property type="molecule type" value="Genomic_DNA"/>
</dbReference>
<evidence type="ECO:0000313" key="3">
    <source>
        <dbReference type="Proteomes" id="UP000800096"/>
    </source>
</evidence>
<evidence type="ECO:0000313" key="2">
    <source>
        <dbReference type="EMBL" id="KAF1921624.1"/>
    </source>
</evidence>
<dbReference type="AlphaFoldDB" id="A0A6A5R3N7"/>
<gene>
    <name evidence="2" type="ORF">BDU57DRAFT_510541</name>
</gene>
<dbReference type="Proteomes" id="UP000800096">
    <property type="component" value="Unassembled WGS sequence"/>
</dbReference>
<accession>A0A6A5R3N7</accession>
<protein>
    <submittedName>
        <fullName evidence="2">Uncharacterized protein</fullName>
    </submittedName>
</protein>
<feature type="region of interest" description="Disordered" evidence="1">
    <location>
        <begin position="42"/>
        <end position="78"/>
    </location>
</feature>
<name>A0A6A5R3N7_AMPQU</name>
<organism evidence="2 3">
    <name type="scientific">Ampelomyces quisqualis</name>
    <name type="common">Powdery mildew agent</name>
    <dbReference type="NCBI Taxonomy" id="50730"/>
    <lineage>
        <taxon>Eukaryota</taxon>
        <taxon>Fungi</taxon>
        <taxon>Dikarya</taxon>
        <taxon>Ascomycota</taxon>
        <taxon>Pezizomycotina</taxon>
        <taxon>Dothideomycetes</taxon>
        <taxon>Pleosporomycetidae</taxon>
        <taxon>Pleosporales</taxon>
        <taxon>Pleosporineae</taxon>
        <taxon>Phaeosphaeriaceae</taxon>
        <taxon>Ampelomyces</taxon>
    </lineage>
</organism>
<sequence>MHHVACGGPVSGRSNHENDVERPSPIVAPQAIKVAHCLQAWRTQQQDSSPTSPLADENSGTLQASRLRSDSNERVPLTQPWHFPPNVKYYKSTLGSLHGYTQAAFEKEVTEGYIVEDFAGFCFNANGKYLLLHEPDIRQNRGKALDNGEYLENQALSPQNLFPTPKSVRRAALRRRPTTLPPSSPSPPRTPLATPWIFSPNGLYKEAFCAATAKRSELDIERDVSDGRLIVDKNGIRLPDTRGYILYYTGERDNSEKLYTPRITRLEKPGTPLVETSEIDAWAGSTAKTIRINKHCKHVAPTAIVSKGFVVDNERKSTSLHDRDDDGLRLKSSTRS</sequence>
<feature type="region of interest" description="Disordered" evidence="1">
    <location>
        <begin position="1"/>
        <end position="22"/>
    </location>
</feature>
<keyword evidence="3" id="KW-1185">Reference proteome</keyword>
<proteinExistence type="predicted"/>
<feature type="compositionally biased region" description="Polar residues" evidence="1">
    <location>
        <begin position="42"/>
        <end position="66"/>
    </location>
</feature>